<dbReference type="PROSITE" id="PS50093">
    <property type="entry name" value="PKD"/>
    <property type="match status" value="1"/>
</dbReference>
<dbReference type="AlphaFoldDB" id="A0A150XU09"/>
<evidence type="ECO:0000259" key="1">
    <source>
        <dbReference type="PROSITE" id="PS50093"/>
    </source>
</evidence>
<dbReference type="InterPro" id="IPR035234">
    <property type="entry name" value="IgGFc-bd_N"/>
</dbReference>
<dbReference type="PANTHER" id="PTHR46534">
    <property type="entry name" value="IGGFC_BINDING DOMAIN-CONTAINING PROTEIN"/>
    <property type="match status" value="1"/>
</dbReference>
<organism evidence="2 3">
    <name type="scientific">Roseivirga echinicomitans</name>
    <dbReference type="NCBI Taxonomy" id="296218"/>
    <lineage>
        <taxon>Bacteria</taxon>
        <taxon>Pseudomonadati</taxon>
        <taxon>Bacteroidota</taxon>
        <taxon>Cytophagia</taxon>
        <taxon>Cytophagales</taxon>
        <taxon>Roseivirgaceae</taxon>
        <taxon>Roseivirga</taxon>
    </lineage>
</organism>
<sequence length="958" mass="104668">MPRDEDLFDFGIHITSDQAISVYALNKKEHSADAAVILPTPALGSEYYVFAHREPPGDGTGFDLESELLIVATEDGTEVEVTTSVDSWGNFKKGVPRTITLNRGQTYQIKSEKDLSGTYIRTKGESAGACKNIAVFGGNKFTNLGGCGQFHDHLYEQMFPVDTWGKKFLFVPYETRRGGDMIKIIAAQDDTEIAISFQNTIKLNAGEVYTNKALERIRIISANKPISVAQFSRSQECDGIEDLHADPFMIVLSPLEQSIKSITFNAFEVEYISDYYLTLVAEIKNVKNIKLDDQDITNKFVPFGDVAFASLRIAQGNHTLIAPNGVIAYVYGYGDKESFGYSAGTSLDKIKAELILNDATIALIDEEGCVNSEIDFSFEVQNQSSRVTRYNIFDWHFGDGSVVTGENPIHTYTNPGTYDVTLIASNGEAGCGSSETFSKHVIIRNVDVELVVGPQSVCPEVEDVEYSVQGGEGNTYQWEISNGSSFTVDSPSGDKVLVDWGMTNPDAFLKVTPYNNLGCKGDAITYAVNINNVLEPAIPESNVIFASQACVNTAEGIIYYTPQTNGSIYEWYIDGGHFVNGSNVGNEVSVIWDRLGAGQVWYMESNPLIDDCAGVSAPLNVTIYPELKASPTITDISCSGRLDGSIELMISGGRPGTYDVIWDNGDTGLSISGLAAGDYEATITDAAGCQLVVSYTIVEPALLTIANSEILPVRCFQENNGSITLDILGGTPNAQGNYTLQVIGEHFNETFNTNMATNLPAGDFTITVTDSRGCQTSRQYTVAEPPALAPLLESFINEPICPQASDGMTFIEAKGGIPDYQFYWSNQPSVNTQEGTNFSKGTYNLRIVDANGCETMMDFDVVERLPKIFIPNAFSPNNDGVNDVFEPITDCDLAYSMQVFNRWGEIIFSKEGKGSGWDGSFKGEKVQDGQYSYVVFYAGLVNGVGFEETRRGSFKLFR</sequence>
<name>A0A150XU09_9BACT</name>
<dbReference type="Pfam" id="PF18911">
    <property type="entry name" value="PKD_4"/>
    <property type="match status" value="1"/>
</dbReference>
<dbReference type="InterPro" id="IPR035986">
    <property type="entry name" value="PKD_dom_sf"/>
</dbReference>
<dbReference type="NCBIfam" id="TIGR04131">
    <property type="entry name" value="Bac_Flav_CTERM"/>
    <property type="match status" value="1"/>
</dbReference>
<reference evidence="2 3" key="1">
    <citation type="submission" date="2016-01" db="EMBL/GenBank/DDBJ databases">
        <title>Genome sequencing of Roseivirga echinicomitans KMM 6058.</title>
        <authorList>
            <person name="Selvaratnam C."/>
            <person name="Thevarajoo S."/>
            <person name="Goh K.M."/>
            <person name="Ee R."/>
            <person name="Chan K.-G."/>
            <person name="Chong C.S."/>
        </authorList>
    </citation>
    <scope>NUCLEOTIDE SEQUENCE [LARGE SCALE GENOMIC DNA]</scope>
    <source>
        <strain evidence="2 3">KMM 6058</strain>
    </source>
</reference>
<dbReference type="CDD" id="cd00146">
    <property type="entry name" value="PKD"/>
    <property type="match status" value="1"/>
</dbReference>
<evidence type="ECO:0000313" key="2">
    <source>
        <dbReference type="EMBL" id="KYG82227.1"/>
    </source>
</evidence>
<evidence type="ECO:0000313" key="3">
    <source>
        <dbReference type="Proteomes" id="UP000075615"/>
    </source>
</evidence>
<dbReference type="InterPro" id="IPR022409">
    <property type="entry name" value="PKD/Chitinase_dom"/>
</dbReference>
<dbReference type="InterPro" id="IPR025667">
    <property type="entry name" value="SprB_repeat"/>
</dbReference>
<protein>
    <recommendedName>
        <fullName evidence="1">PKD domain-containing protein</fullName>
    </recommendedName>
</protein>
<dbReference type="EMBL" id="LRDB01000004">
    <property type="protein sequence ID" value="KYG82227.1"/>
    <property type="molecule type" value="Genomic_DNA"/>
</dbReference>
<dbReference type="Gene3D" id="2.60.40.10">
    <property type="entry name" value="Immunoglobulins"/>
    <property type="match status" value="1"/>
</dbReference>
<dbReference type="SUPFAM" id="SSF49299">
    <property type="entry name" value="PKD domain"/>
    <property type="match status" value="1"/>
</dbReference>
<dbReference type="Pfam" id="PF13585">
    <property type="entry name" value="CHU_C"/>
    <property type="match status" value="1"/>
</dbReference>
<keyword evidence="3" id="KW-1185">Reference proteome</keyword>
<proteinExistence type="predicted"/>
<feature type="domain" description="PKD" evidence="1">
    <location>
        <begin position="393"/>
        <end position="426"/>
    </location>
</feature>
<dbReference type="InterPro" id="IPR026341">
    <property type="entry name" value="T9SS_type_B"/>
</dbReference>
<gene>
    <name evidence="2" type="ORF">AWN68_15405</name>
</gene>
<dbReference type="Proteomes" id="UP000075615">
    <property type="component" value="Unassembled WGS sequence"/>
</dbReference>
<dbReference type="PANTHER" id="PTHR46534:SF1">
    <property type="entry name" value="IGGFC-BINDING PROTEIN N-TERMINAL DOMAIN-CONTAINING PROTEIN"/>
    <property type="match status" value="1"/>
</dbReference>
<accession>A0A150XU09</accession>
<dbReference type="InterPro" id="IPR013783">
    <property type="entry name" value="Ig-like_fold"/>
</dbReference>
<dbReference type="SMART" id="SM00089">
    <property type="entry name" value="PKD"/>
    <property type="match status" value="1"/>
</dbReference>
<dbReference type="STRING" id="296218.AWN68_15405"/>
<dbReference type="InterPro" id="IPR000601">
    <property type="entry name" value="PKD_dom"/>
</dbReference>
<dbReference type="Pfam" id="PF17517">
    <property type="entry name" value="IgGFc_binding"/>
    <property type="match status" value="1"/>
</dbReference>
<dbReference type="Pfam" id="PF13573">
    <property type="entry name" value="SprB"/>
    <property type="match status" value="2"/>
</dbReference>
<comment type="caution">
    <text evidence="2">The sequence shown here is derived from an EMBL/GenBank/DDBJ whole genome shotgun (WGS) entry which is preliminary data.</text>
</comment>